<evidence type="ECO:0000313" key="1">
    <source>
        <dbReference type="EMBL" id="CAG8833516.1"/>
    </source>
</evidence>
<dbReference type="EMBL" id="CAJVQC010106710">
    <property type="protein sequence ID" value="CAG8833516.1"/>
    <property type="molecule type" value="Genomic_DNA"/>
</dbReference>
<evidence type="ECO:0000313" key="2">
    <source>
        <dbReference type="Proteomes" id="UP000789920"/>
    </source>
</evidence>
<reference evidence="1" key="1">
    <citation type="submission" date="2021-06" db="EMBL/GenBank/DDBJ databases">
        <authorList>
            <person name="Kallberg Y."/>
            <person name="Tangrot J."/>
            <person name="Rosling A."/>
        </authorList>
    </citation>
    <scope>NUCLEOTIDE SEQUENCE</scope>
    <source>
        <strain evidence="1">MA461A</strain>
    </source>
</reference>
<accession>A0ACA9SC83</accession>
<dbReference type="Proteomes" id="UP000789920">
    <property type="component" value="Unassembled WGS sequence"/>
</dbReference>
<proteinExistence type="predicted"/>
<sequence length="42" mass="4721">VTIDQRHLANLSGYISGNNNRLKAFSELVTELVIQMVRHILG</sequence>
<feature type="non-terminal residue" evidence="1">
    <location>
        <position position="1"/>
    </location>
</feature>
<gene>
    <name evidence="1" type="ORF">RPERSI_LOCUS28852</name>
</gene>
<organism evidence="1 2">
    <name type="scientific">Racocetra persica</name>
    <dbReference type="NCBI Taxonomy" id="160502"/>
    <lineage>
        <taxon>Eukaryota</taxon>
        <taxon>Fungi</taxon>
        <taxon>Fungi incertae sedis</taxon>
        <taxon>Mucoromycota</taxon>
        <taxon>Glomeromycotina</taxon>
        <taxon>Glomeromycetes</taxon>
        <taxon>Diversisporales</taxon>
        <taxon>Gigasporaceae</taxon>
        <taxon>Racocetra</taxon>
    </lineage>
</organism>
<protein>
    <submittedName>
        <fullName evidence="1">26520_t:CDS:1</fullName>
    </submittedName>
</protein>
<comment type="caution">
    <text evidence="1">The sequence shown here is derived from an EMBL/GenBank/DDBJ whole genome shotgun (WGS) entry which is preliminary data.</text>
</comment>
<keyword evidence="2" id="KW-1185">Reference proteome</keyword>
<name>A0ACA9SC83_9GLOM</name>
<feature type="non-terminal residue" evidence="1">
    <location>
        <position position="42"/>
    </location>
</feature>